<proteinExistence type="predicted"/>
<keyword evidence="2" id="KW-1185">Reference proteome</keyword>
<evidence type="ECO:0000313" key="1">
    <source>
        <dbReference type="EMBL" id="AJC74877.1"/>
    </source>
</evidence>
<dbReference type="PATRIC" id="fig|1123384.7.peg.1759"/>
<name>A0A0X1KU68_9THEM</name>
<dbReference type="STRING" id="1123384.AJ81_08780"/>
<dbReference type="Proteomes" id="UP000077469">
    <property type="component" value="Chromosome"/>
</dbReference>
<organism evidence="1 2">
    <name type="scientific">Pseudothermotoga hypogea DSM 11164 = NBRC 106472</name>
    <dbReference type="NCBI Taxonomy" id="1123384"/>
    <lineage>
        <taxon>Bacteria</taxon>
        <taxon>Thermotogati</taxon>
        <taxon>Thermotogota</taxon>
        <taxon>Thermotogae</taxon>
        <taxon>Thermotogales</taxon>
        <taxon>Thermotogaceae</taxon>
        <taxon>Pseudothermotoga</taxon>
    </lineage>
</organism>
<dbReference type="AlphaFoldDB" id="A0A0X1KU68"/>
<dbReference type="KEGG" id="phy:AJ81_08780"/>
<evidence type="ECO:0008006" key="3">
    <source>
        <dbReference type="Google" id="ProtNLM"/>
    </source>
</evidence>
<accession>A0A0X1KU68</accession>
<dbReference type="RefSeq" id="WP_154655770.1">
    <property type="nucleotide sequence ID" value="NC_022795.1"/>
</dbReference>
<reference evidence="1 2" key="1">
    <citation type="submission" date="2014-01" db="EMBL/GenBank/DDBJ databases">
        <title>Genome sequencing of Thermotog hypogea.</title>
        <authorList>
            <person name="Zhang X."/>
            <person name="Alvare G."/>
            <person name="Fristensky B."/>
            <person name="Chen L."/>
            <person name="Suen T."/>
            <person name="Chen Q."/>
            <person name="Ma K."/>
        </authorList>
    </citation>
    <scope>NUCLEOTIDE SEQUENCE [LARGE SCALE GENOMIC DNA]</scope>
    <source>
        <strain evidence="1 2">DSM 11164</strain>
    </source>
</reference>
<dbReference type="EMBL" id="CP007141">
    <property type="protein sequence ID" value="AJC74877.1"/>
    <property type="molecule type" value="Genomic_DNA"/>
</dbReference>
<gene>
    <name evidence="1" type="ORF">AJ81_08780</name>
</gene>
<evidence type="ECO:0000313" key="2">
    <source>
        <dbReference type="Proteomes" id="UP000077469"/>
    </source>
</evidence>
<sequence>MTKDVGFLKEKSKRFFSNALYLLENELFFDDLSDAYFASRYFPKVFTKNLA</sequence>
<protein>
    <recommendedName>
        <fullName evidence="3">HEPN domain-containing protein</fullName>
    </recommendedName>
</protein>
<dbReference type="PaxDb" id="1123384-AJ81_08780"/>